<dbReference type="InterPro" id="IPR031803">
    <property type="entry name" value="BAT_GAF/HTH-assoc"/>
</dbReference>
<keyword evidence="3" id="KW-0233">DNA recombination</keyword>
<evidence type="ECO:0000256" key="4">
    <source>
        <dbReference type="SAM" id="MobiDB-lite"/>
    </source>
</evidence>
<name>M0PDU5_9EURY</name>
<evidence type="ECO:0000313" key="6">
    <source>
        <dbReference type="EMBL" id="EMA68312.1"/>
    </source>
</evidence>
<evidence type="ECO:0000259" key="5">
    <source>
        <dbReference type="PROSITE" id="PS51898"/>
    </source>
</evidence>
<dbReference type="STRING" id="1230454.C461_05989"/>
<dbReference type="PATRIC" id="fig|1230454.4.peg.1211"/>
<dbReference type="OrthoDB" id="234125at2157"/>
<dbReference type="InterPro" id="IPR007050">
    <property type="entry name" value="HTH_bacterioopsin"/>
</dbReference>
<reference evidence="6 7" key="1">
    <citation type="journal article" date="2014" name="PLoS Genet.">
        <title>Phylogenetically driven sequencing of extremely halophilic archaea reveals strategies for static and dynamic osmo-response.</title>
        <authorList>
            <person name="Becker E.A."/>
            <person name="Seitzer P.M."/>
            <person name="Tritt A."/>
            <person name="Larsen D."/>
            <person name="Krusor M."/>
            <person name="Yao A.I."/>
            <person name="Wu D."/>
            <person name="Madern D."/>
            <person name="Eisen J.A."/>
            <person name="Darling A.E."/>
            <person name="Facciotti M.T."/>
        </authorList>
    </citation>
    <scope>NUCLEOTIDE SEQUENCE [LARGE SCALE GENOMIC DNA]</scope>
    <source>
        <strain evidence="6 7">JCM 13560</strain>
    </source>
</reference>
<gene>
    <name evidence="6" type="ORF">C461_05989</name>
</gene>
<comment type="caution">
    <text evidence="6">The sequence shown here is derived from an EMBL/GenBank/DDBJ whole genome shotgun (WGS) entry which is preliminary data.</text>
</comment>
<feature type="compositionally biased region" description="Acidic residues" evidence="4">
    <location>
        <begin position="66"/>
        <end position="75"/>
    </location>
</feature>
<dbReference type="GO" id="GO:0003677">
    <property type="term" value="F:DNA binding"/>
    <property type="evidence" value="ECO:0007669"/>
    <property type="project" value="InterPro"/>
</dbReference>
<evidence type="ECO:0000256" key="2">
    <source>
        <dbReference type="ARBA" id="ARBA00023163"/>
    </source>
</evidence>
<dbReference type="SUPFAM" id="SSF56349">
    <property type="entry name" value="DNA breaking-rejoining enzymes"/>
    <property type="match status" value="1"/>
</dbReference>
<dbReference type="EMBL" id="AOJI01000018">
    <property type="protein sequence ID" value="EMA68312.1"/>
    <property type="molecule type" value="Genomic_DNA"/>
</dbReference>
<feature type="compositionally biased region" description="Gly residues" evidence="4">
    <location>
        <begin position="237"/>
        <end position="247"/>
    </location>
</feature>
<dbReference type="PROSITE" id="PS51898">
    <property type="entry name" value="TYR_RECOMBINASE"/>
    <property type="match status" value="1"/>
</dbReference>
<keyword evidence="1" id="KW-0805">Transcription regulation</keyword>
<feature type="compositionally biased region" description="Basic and acidic residues" evidence="4">
    <location>
        <begin position="76"/>
        <end position="93"/>
    </location>
</feature>
<dbReference type="PANTHER" id="PTHR34236">
    <property type="entry name" value="DIMETHYL SULFOXIDE REDUCTASE TRANSCRIPTIONAL ACTIVATOR"/>
    <property type="match status" value="1"/>
</dbReference>
<protein>
    <submittedName>
        <fullName evidence="6">Bacterio-opsin activator HTH domain protein</fullName>
    </submittedName>
</protein>
<dbReference type="InterPro" id="IPR002104">
    <property type="entry name" value="Integrase_catalytic"/>
</dbReference>
<dbReference type="Proteomes" id="UP000011575">
    <property type="component" value="Unassembled WGS sequence"/>
</dbReference>
<sequence>MVDGLHADAYDALVTAAETYRAAIVVRLAGEAGLRTAEITRVTPGDLRQSDAAADAFLLAVPADPDAGDENEDEDGSRGGRETVDRETVDRETIDRETVVPSSLAADLRRYAESAGIAPDDPFVDVSSRRVQMIVAETAERAATRTDGAVPDGVTPSDLRATFARRLLVDRGVSPHVVREAGGWQTLGSLDGYLGPLDGAAIAAAVAETDGDGSTTPSTETAPRSTVLTGFEAIADAGGGDGVGDAGSAGDVDRSGDADGVDGAADPEDDSPLTAVPNRLVATGRWGEAWVVRGRADGRRTEVLGAAGVDRVTLGDRDLSSGPWRDALVDGNPAASDGHPAVDGRPTVAVPVRHRDATHGVLCVVAADDTPVSDAERRALSALGRCLGWAVTAGRWRDLLHSDAVTEVEFRTAAAGAFLARASAALGCRIELSSTVSVDADASRFYLSVSGARPQAIADIVDDADGVSDLRVIETREDGCAVSVRVEGGSAVRALTEHGATVRDATATDGDVRVVADLPEGASVRPVAAGLRDRFPDARLVSKESIARSPLTESSLREGVADRFTDRQWAALSAAYHGGYFDWPRGSTAEEVADAMDVSSPTFHNHLRKAQRALLDGLFEDERRRDRP</sequence>
<dbReference type="InterPro" id="IPR013762">
    <property type="entry name" value="Integrase-like_cat_sf"/>
</dbReference>
<accession>M0PDU5</accession>
<evidence type="ECO:0000313" key="7">
    <source>
        <dbReference type="Proteomes" id="UP000011575"/>
    </source>
</evidence>
<feature type="region of interest" description="Disordered" evidence="4">
    <location>
        <begin position="235"/>
        <end position="277"/>
    </location>
</feature>
<dbReference type="GO" id="GO:0006310">
    <property type="term" value="P:DNA recombination"/>
    <property type="evidence" value="ECO:0007669"/>
    <property type="project" value="UniProtKB-KW"/>
</dbReference>
<evidence type="ECO:0000256" key="3">
    <source>
        <dbReference type="ARBA" id="ARBA00023172"/>
    </source>
</evidence>
<keyword evidence="7" id="KW-1185">Reference proteome</keyword>
<keyword evidence="2" id="KW-0804">Transcription</keyword>
<proteinExistence type="predicted"/>
<feature type="domain" description="Tyr recombinase" evidence="5">
    <location>
        <begin position="1"/>
        <end position="207"/>
    </location>
</feature>
<dbReference type="SUPFAM" id="SSF55781">
    <property type="entry name" value="GAF domain-like"/>
    <property type="match status" value="1"/>
</dbReference>
<dbReference type="Pfam" id="PF15915">
    <property type="entry name" value="BAT"/>
    <property type="match status" value="1"/>
</dbReference>
<dbReference type="AlphaFoldDB" id="M0PDU5"/>
<feature type="region of interest" description="Disordered" evidence="4">
    <location>
        <begin position="62"/>
        <end position="93"/>
    </location>
</feature>
<dbReference type="Gene3D" id="1.10.443.10">
    <property type="entry name" value="Intergrase catalytic core"/>
    <property type="match status" value="1"/>
</dbReference>
<dbReference type="InterPro" id="IPR011010">
    <property type="entry name" value="DNA_brk_join_enz"/>
</dbReference>
<organism evidence="6 7">
    <name type="scientific">Halorubrum aidingense JCM 13560</name>
    <dbReference type="NCBI Taxonomy" id="1230454"/>
    <lineage>
        <taxon>Archaea</taxon>
        <taxon>Methanobacteriati</taxon>
        <taxon>Methanobacteriota</taxon>
        <taxon>Stenosarchaea group</taxon>
        <taxon>Halobacteria</taxon>
        <taxon>Halobacteriales</taxon>
        <taxon>Haloferacaceae</taxon>
        <taxon>Halorubrum</taxon>
    </lineage>
</organism>
<dbReference type="Pfam" id="PF04967">
    <property type="entry name" value="HTH_10"/>
    <property type="match status" value="1"/>
</dbReference>
<dbReference type="RefSeq" id="WP_007999493.1">
    <property type="nucleotide sequence ID" value="NZ_AOJI01000018.1"/>
</dbReference>
<evidence type="ECO:0000256" key="1">
    <source>
        <dbReference type="ARBA" id="ARBA00023015"/>
    </source>
</evidence>
<dbReference type="GO" id="GO:0015074">
    <property type="term" value="P:DNA integration"/>
    <property type="evidence" value="ECO:0007669"/>
    <property type="project" value="InterPro"/>
</dbReference>
<dbReference type="PANTHER" id="PTHR34236:SF1">
    <property type="entry name" value="DIMETHYL SULFOXIDE REDUCTASE TRANSCRIPTIONAL ACTIVATOR"/>
    <property type="match status" value="1"/>
</dbReference>